<keyword evidence="3" id="KW-0695">RNA-directed DNA polymerase</keyword>
<name>A0AAV4GUT6_9GAST</name>
<evidence type="ECO:0000259" key="2">
    <source>
        <dbReference type="PROSITE" id="PS50878"/>
    </source>
</evidence>
<reference evidence="3 4" key="1">
    <citation type="journal article" date="2021" name="Elife">
        <title>Chloroplast acquisition without the gene transfer in kleptoplastic sea slugs, Plakobranchus ocellatus.</title>
        <authorList>
            <person name="Maeda T."/>
            <person name="Takahashi S."/>
            <person name="Yoshida T."/>
            <person name="Shimamura S."/>
            <person name="Takaki Y."/>
            <person name="Nagai Y."/>
            <person name="Toyoda A."/>
            <person name="Suzuki Y."/>
            <person name="Arimoto A."/>
            <person name="Ishii H."/>
            <person name="Satoh N."/>
            <person name="Nishiyama T."/>
            <person name="Hasebe M."/>
            <person name="Maruyama T."/>
            <person name="Minagawa J."/>
            <person name="Obokata J."/>
            <person name="Shigenobu S."/>
        </authorList>
    </citation>
    <scope>NUCLEOTIDE SEQUENCE [LARGE SCALE GENOMIC DNA]</scope>
</reference>
<dbReference type="InterPro" id="IPR000477">
    <property type="entry name" value="RT_dom"/>
</dbReference>
<dbReference type="SUPFAM" id="SSF56672">
    <property type="entry name" value="DNA/RNA polymerases"/>
    <property type="match status" value="1"/>
</dbReference>
<dbReference type="PANTHER" id="PTHR33481:SF1">
    <property type="entry name" value="ENDONUCLEASE_EXONUCLEASE_PHOSPHATASE DOMAIN-CONTAINING PROTEIN-RELATED"/>
    <property type="match status" value="1"/>
</dbReference>
<dbReference type="Pfam" id="PF00078">
    <property type="entry name" value="RVT_1"/>
    <property type="match status" value="1"/>
</dbReference>
<keyword evidence="4" id="KW-1185">Reference proteome</keyword>
<feature type="compositionally biased region" description="Basic residues" evidence="1">
    <location>
        <begin position="549"/>
        <end position="560"/>
    </location>
</feature>
<dbReference type="EMBL" id="BMAT01001562">
    <property type="protein sequence ID" value="GFR88296.1"/>
    <property type="molecule type" value="Genomic_DNA"/>
</dbReference>
<protein>
    <submittedName>
        <fullName evidence="3">Reverse transcriptase-like protein</fullName>
    </submittedName>
</protein>
<organism evidence="3 4">
    <name type="scientific">Elysia marginata</name>
    <dbReference type="NCBI Taxonomy" id="1093978"/>
    <lineage>
        <taxon>Eukaryota</taxon>
        <taxon>Metazoa</taxon>
        <taxon>Spiralia</taxon>
        <taxon>Lophotrochozoa</taxon>
        <taxon>Mollusca</taxon>
        <taxon>Gastropoda</taxon>
        <taxon>Heterobranchia</taxon>
        <taxon>Euthyneura</taxon>
        <taxon>Panpulmonata</taxon>
        <taxon>Sacoglossa</taxon>
        <taxon>Placobranchoidea</taxon>
        <taxon>Plakobranchidae</taxon>
        <taxon>Elysia</taxon>
    </lineage>
</organism>
<keyword evidence="3" id="KW-0808">Transferase</keyword>
<dbReference type="GO" id="GO:0003964">
    <property type="term" value="F:RNA-directed DNA polymerase activity"/>
    <property type="evidence" value="ECO:0007669"/>
    <property type="project" value="UniProtKB-KW"/>
</dbReference>
<keyword evidence="3" id="KW-0548">Nucleotidyltransferase</keyword>
<accession>A0AAV4GUT6</accession>
<dbReference type="AlphaFoldDB" id="A0AAV4GUT6"/>
<dbReference type="PANTHER" id="PTHR33481">
    <property type="entry name" value="REVERSE TRANSCRIPTASE"/>
    <property type="match status" value="1"/>
</dbReference>
<dbReference type="Proteomes" id="UP000762676">
    <property type="component" value="Unassembled WGS sequence"/>
</dbReference>
<feature type="domain" description="Reverse transcriptase" evidence="2">
    <location>
        <begin position="49"/>
        <end position="320"/>
    </location>
</feature>
<evidence type="ECO:0000313" key="4">
    <source>
        <dbReference type="Proteomes" id="UP000762676"/>
    </source>
</evidence>
<dbReference type="InterPro" id="IPR043502">
    <property type="entry name" value="DNA/RNA_pol_sf"/>
</dbReference>
<comment type="caution">
    <text evidence="3">The sequence shown here is derived from an EMBL/GenBank/DDBJ whole genome shotgun (WGS) entry which is preliminary data.</text>
</comment>
<feature type="region of interest" description="Disordered" evidence="1">
    <location>
        <begin position="541"/>
        <end position="560"/>
    </location>
</feature>
<evidence type="ECO:0000256" key="1">
    <source>
        <dbReference type="SAM" id="MobiDB-lite"/>
    </source>
</evidence>
<sequence length="560" mass="64699">MEERITPQELRKNIKGLKKKKSPGPDGILIDMIKHLCPHALSTLLDLSNSWRTGCGPEVWKEAHIIPIHKKGKSKTDPLSYRPIGLISCVGKLLEKIINKRLMHHLETNGIISPTQSGFRKNKTTEDQLTYFVQNIENAFQEQKSMLSVFFDLSKAFDTFWKDGLRLKLLQSNIQGTMYKWISNFPHNRTARVKLDGKYYSKQAIMKEGVPQGSAISPTFFLVYINDITPAITSYVKHTLHADDFAIWSTAEYATTAKVRVQATVDKVFKWSQDWGLTINLNKTVTTKFSLKTKQRDVILTMNGQPLPTEDTPTFLGITLDKRLTWKPHIQKINQKAIRRSQIMKKLSDTKSGANSKILRQVYQGYIRPVMEYASPAWSTTATSNLTSLSKTQNQNLRIVLGAIKSTPTKELHKQAEMDTLENRREQRTLTLYEKSKRNPTHPLHNISREKTKNRLKSRKSPNHVMKEKFKENQDLLWQTDRYESLKLAESPWENNIVSISYTIPGIERKNEKDTNNLRVKTLEHIDNTYPHDTWTHIYTDGSSDRQHEGRRRWNPHLAL</sequence>
<proteinExistence type="predicted"/>
<dbReference type="CDD" id="cd01650">
    <property type="entry name" value="RT_nLTR_like"/>
    <property type="match status" value="1"/>
</dbReference>
<gene>
    <name evidence="3" type="ORF">ElyMa_000767200</name>
</gene>
<evidence type="ECO:0000313" key="3">
    <source>
        <dbReference type="EMBL" id="GFR88296.1"/>
    </source>
</evidence>
<dbReference type="PROSITE" id="PS50878">
    <property type="entry name" value="RT_POL"/>
    <property type="match status" value="1"/>
</dbReference>